<keyword evidence="4" id="KW-1185">Reference proteome</keyword>
<sequence length="207" mass="22044">MQMQGSRQLNASAQDAWQALNDPEILKQCIPGCQKFEAESENVYLTAANIKIGPVSAKFTGRVELTDINPPHSYSLHFEAQGGVAGHGKGTSHVELVETDDGVELKYTVESQVGGKLAQLGQRLVDGAAKSMADDFFKRFEKALQEKTAGDAPSGEPTDTAANGGEESSAADTPEAGTVAQAQSKPSFPKWLWIAIIASILMILIVI</sequence>
<dbReference type="RefSeq" id="WP_108621852.1">
    <property type="nucleotide sequence ID" value="NZ_CP028901.1"/>
</dbReference>
<organism evidence="3 4">
    <name type="scientific">Orrella marina</name>
    <dbReference type="NCBI Taxonomy" id="2163011"/>
    <lineage>
        <taxon>Bacteria</taxon>
        <taxon>Pseudomonadati</taxon>
        <taxon>Pseudomonadota</taxon>
        <taxon>Betaproteobacteria</taxon>
        <taxon>Burkholderiales</taxon>
        <taxon>Alcaligenaceae</taxon>
        <taxon>Orrella</taxon>
    </lineage>
</organism>
<dbReference type="CDD" id="cd05018">
    <property type="entry name" value="CoxG"/>
    <property type="match status" value="1"/>
</dbReference>
<dbReference type="SUPFAM" id="SSF55961">
    <property type="entry name" value="Bet v1-like"/>
    <property type="match status" value="1"/>
</dbReference>
<protein>
    <submittedName>
        <fullName evidence="3">Carbon monoxide dehydrogenase</fullName>
    </submittedName>
</protein>
<reference evidence="3 4" key="1">
    <citation type="submission" date="2018-04" db="EMBL/GenBank/DDBJ databases">
        <title>Bordetella sp. HZ20 isolated from seawater.</title>
        <authorList>
            <person name="Sun C."/>
        </authorList>
    </citation>
    <scope>NUCLEOTIDE SEQUENCE [LARGE SCALE GENOMIC DNA]</scope>
    <source>
        <strain evidence="3 4">HZ20</strain>
    </source>
</reference>
<dbReference type="Proteomes" id="UP000244571">
    <property type="component" value="Chromosome"/>
</dbReference>
<dbReference type="Pfam" id="PF06240">
    <property type="entry name" value="COXG"/>
    <property type="match status" value="1"/>
</dbReference>
<keyword evidence="2" id="KW-0472">Membrane</keyword>
<dbReference type="InterPro" id="IPR010419">
    <property type="entry name" value="CO_DH_gsu"/>
</dbReference>
<proteinExistence type="predicted"/>
<name>A0A2R4XKU6_9BURK</name>
<dbReference type="PANTHER" id="PTHR38588:SF1">
    <property type="entry name" value="BLL0334 PROTEIN"/>
    <property type="match status" value="1"/>
</dbReference>
<feature type="region of interest" description="Disordered" evidence="1">
    <location>
        <begin position="146"/>
        <end position="182"/>
    </location>
</feature>
<keyword evidence="2" id="KW-1133">Transmembrane helix</keyword>
<dbReference type="InterPro" id="IPR023393">
    <property type="entry name" value="START-like_dom_sf"/>
</dbReference>
<evidence type="ECO:0000313" key="4">
    <source>
        <dbReference type="Proteomes" id="UP000244571"/>
    </source>
</evidence>
<accession>A0A2R4XKU6</accession>
<keyword evidence="2" id="KW-0812">Transmembrane</keyword>
<dbReference type="Gene3D" id="3.30.530.20">
    <property type="match status" value="1"/>
</dbReference>
<evidence type="ECO:0000256" key="1">
    <source>
        <dbReference type="SAM" id="MobiDB-lite"/>
    </source>
</evidence>
<dbReference type="KEGG" id="boz:DBV39_12775"/>
<evidence type="ECO:0000313" key="3">
    <source>
        <dbReference type="EMBL" id="AWB34436.1"/>
    </source>
</evidence>
<evidence type="ECO:0000256" key="2">
    <source>
        <dbReference type="SAM" id="Phobius"/>
    </source>
</evidence>
<feature type="transmembrane region" description="Helical" evidence="2">
    <location>
        <begin position="188"/>
        <end position="206"/>
    </location>
</feature>
<dbReference type="OrthoDB" id="9787428at2"/>
<dbReference type="EMBL" id="CP028901">
    <property type="protein sequence ID" value="AWB34436.1"/>
    <property type="molecule type" value="Genomic_DNA"/>
</dbReference>
<dbReference type="PANTHER" id="PTHR38588">
    <property type="entry name" value="BLL0334 PROTEIN"/>
    <property type="match status" value="1"/>
</dbReference>
<dbReference type="AlphaFoldDB" id="A0A2R4XKU6"/>
<gene>
    <name evidence="3" type="ORF">DBV39_12775</name>
</gene>